<dbReference type="InterPro" id="IPR006311">
    <property type="entry name" value="TAT_signal"/>
</dbReference>
<keyword evidence="3" id="KW-1185">Reference proteome</keyword>
<geneLocation type="plasmid" evidence="2 3">
    <name>unnamed1</name>
</geneLocation>
<dbReference type="PROSITE" id="PS51318">
    <property type="entry name" value="TAT"/>
    <property type="match status" value="1"/>
</dbReference>
<dbReference type="Proteomes" id="UP001218231">
    <property type="component" value="Plasmid unnamed1"/>
</dbReference>
<reference evidence="2 3" key="1">
    <citation type="submission" date="2023-02" db="EMBL/GenBank/DDBJ databases">
        <title>Genome sequence of Novosphingobium humi KACC 19094.</title>
        <authorList>
            <person name="Kim S."/>
            <person name="Heo J."/>
            <person name="Kwon S.-W."/>
        </authorList>
    </citation>
    <scope>NUCLEOTIDE SEQUENCE [LARGE SCALE GENOMIC DNA]</scope>
    <source>
        <strain evidence="2 3">KACC 19094</strain>
        <plasmid evidence="2 3">unnamed1</plasmid>
    </source>
</reference>
<keyword evidence="1" id="KW-0732">Signal</keyword>
<dbReference type="EMBL" id="CP117418">
    <property type="protein sequence ID" value="WCT79940.1"/>
    <property type="molecule type" value="Genomic_DNA"/>
</dbReference>
<feature type="chain" id="PRO_5045897835" evidence="1">
    <location>
        <begin position="30"/>
        <end position="146"/>
    </location>
</feature>
<evidence type="ECO:0000313" key="2">
    <source>
        <dbReference type="EMBL" id="WCT79940.1"/>
    </source>
</evidence>
<organism evidence="2 3">
    <name type="scientific">Novosphingobium humi</name>
    <dbReference type="NCBI Taxonomy" id="2282397"/>
    <lineage>
        <taxon>Bacteria</taxon>
        <taxon>Pseudomonadati</taxon>
        <taxon>Pseudomonadota</taxon>
        <taxon>Alphaproteobacteria</taxon>
        <taxon>Sphingomonadales</taxon>
        <taxon>Sphingomonadaceae</taxon>
        <taxon>Novosphingobium</taxon>
    </lineage>
</organism>
<gene>
    <name evidence="2" type="ORF">PQ457_17915</name>
</gene>
<keyword evidence="2" id="KW-0614">Plasmid</keyword>
<accession>A0ABY7U370</accession>
<protein>
    <submittedName>
        <fullName evidence="2">Uncharacterized protein</fullName>
    </submittedName>
</protein>
<dbReference type="RefSeq" id="WP_273620212.1">
    <property type="nucleotide sequence ID" value="NZ_CP117418.1"/>
</dbReference>
<evidence type="ECO:0000313" key="3">
    <source>
        <dbReference type="Proteomes" id="UP001218231"/>
    </source>
</evidence>
<proteinExistence type="predicted"/>
<sequence>MSGAYATRRAVLGAMAVLPGLAMAPRAQAAAGFHFILDARLPEAAAIRAWADAAGHPCADPAGEIIRLLMSEKDRPMAGTVIGLTTYSDYILARDVLRMQGRRLRAPHMLPDGLPGAQGGDPMLAGLRDACARRCGSRASSFLWLA</sequence>
<evidence type="ECO:0000256" key="1">
    <source>
        <dbReference type="SAM" id="SignalP"/>
    </source>
</evidence>
<name>A0ABY7U370_9SPHN</name>
<feature type="signal peptide" evidence="1">
    <location>
        <begin position="1"/>
        <end position="29"/>
    </location>
</feature>